<proteinExistence type="predicted"/>
<accession>A0A4S3M1C9</accession>
<comment type="caution">
    <text evidence="9">The sequence shown here is derived from an EMBL/GenBank/DDBJ whole genome shotgun (WGS) entry which is preliminary data.</text>
</comment>
<dbReference type="AlphaFoldDB" id="A0A4S3M1C9"/>
<evidence type="ECO:0000256" key="6">
    <source>
        <dbReference type="ARBA" id="ARBA00023136"/>
    </source>
</evidence>
<evidence type="ECO:0000256" key="4">
    <source>
        <dbReference type="ARBA" id="ARBA00022692"/>
    </source>
</evidence>
<reference evidence="9 10" key="1">
    <citation type="submission" date="2019-04" db="EMBL/GenBank/DDBJ databases">
        <title>Draft genome sequence of Robertkochia marina CC-AMO-30D.</title>
        <authorList>
            <person name="Hameed A."/>
            <person name="Lin S.-Y."/>
            <person name="Shahina M."/>
            <person name="Lai W.-A."/>
            <person name="Young C.-C."/>
        </authorList>
    </citation>
    <scope>NUCLEOTIDE SEQUENCE [LARGE SCALE GENOMIC DNA]</scope>
    <source>
        <strain evidence="9 10">CC-AMO-30D</strain>
    </source>
</reference>
<organism evidence="9 10">
    <name type="scientific">Robertkochia marina</name>
    <dbReference type="NCBI Taxonomy" id="1227945"/>
    <lineage>
        <taxon>Bacteria</taxon>
        <taxon>Pseudomonadati</taxon>
        <taxon>Bacteroidota</taxon>
        <taxon>Flavobacteriia</taxon>
        <taxon>Flavobacteriales</taxon>
        <taxon>Flavobacteriaceae</taxon>
        <taxon>Robertkochia</taxon>
    </lineage>
</organism>
<protein>
    <submittedName>
        <fullName evidence="9">TonB-dependent receptor</fullName>
    </submittedName>
</protein>
<dbReference type="InterPro" id="IPR036942">
    <property type="entry name" value="Beta-barrel_TonB_sf"/>
</dbReference>
<evidence type="ECO:0000256" key="3">
    <source>
        <dbReference type="ARBA" id="ARBA00022452"/>
    </source>
</evidence>
<evidence type="ECO:0000256" key="7">
    <source>
        <dbReference type="ARBA" id="ARBA00023237"/>
    </source>
</evidence>
<keyword evidence="9" id="KW-0675">Receptor</keyword>
<dbReference type="PANTHER" id="PTHR30069">
    <property type="entry name" value="TONB-DEPENDENT OUTER MEMBRANE RECEPTOR"/>
    <property type="match status" value="1"/>
</dbReference>
<dbReference type="GO" id="GO:0009279">
    <property type="term" value="C:cell outer membrane"/>
    <property type="evidence" value="ECO:0007669"/>
    <property type="project" value="UniProtKB-SubCell"/>
</dbReference>
<dbReference type="RefSeq" id="WP_136335546.1">
    <property type="nucleotide sequence ID" value="NZ_QXMP01000009.1"/>
</dbReference>
<dbReference type="EMBL" id="SSMC01000002">
    <property type="protein sequence ID" value="THD67339.1"/>
    <property type="molecule type" value="Genomic_DNA"/>
</dbReference>
<dbReference type="GO" id="GO:0044718">
    <property type="term" value="P:siderophore transmembrane transport"/>
    <property type="evidence" value="ECO:0007669"/>
    <property type="project" value="TreeGrafter"/>
</dbReference>
<dbReference type="OrthoDB" id="1264254at2"/>
<dbReference type="GO" id="GO:0015344">
    <property type="term" value="F:siderophore uptake transmembrane transporter activity"/>
    <property type="evidence" value="ECO:0007669"/>
    <property type="project" value="TreeGrafter"/>
</dbReference>
<evidence type="ECO:0000256" key="1">
    <source>
        <dbReference type="ARBA" id="ARBA00004571"/>
    </source>
</evidence>
<keyword evidence="6" id="KW-0472">Membrane</keyword>
<keyword evidence="5 8" id="KW-0732">Signal</keyword>
<keyword evidence="2" id="KW-0813">Transport</keyword>
<dbReference type="PANTHER" id="PTHR30069:SF29">
    <property type="entry name" value="HEMOGLOBIN AND HEMOGLOBIN-HAPTOGLOBIN-BINDING PROTEIN 1-RELATED"/>
    <property type="match status" value="1"/>
</dbReference>
<keyword evidence="7" id="KW-0998">Cell outer membrane</keyword>
<evidence type="ECO:0000256" key="5">
    <source>
        <dbReference type="ARBA" id="ARBA00022729"/>
    </source>
</evidence>
<keyword evidence="3" id="KW-1134">Transmembrane beta strand</keyword>
<keyword evidence="10" id="KW-1185">Reference proteome</keyword>
<evidence type="ECO:0000256" key="8">
    <source>
        <dbReference type="SAM" id="SignalP"/>
    </source>
</evidence>
<keyword evidence="4" id="KW-0812">Transmembrane</keyword>
<dbReference type="Proteomes" id="UP000305939">
    <property type="component" value="Unassembled WGS sequence"/>
</dbReference>
<feature type="signal peptide" evidence="8">
    <location>
        <begin position="1"/>
        <end position="33"/>
    </location>
</feature>
<dbReference type="Gene3D" id="2.40.170.20">
    <property type="entry name" value="TonB-dependent receptor, beta-barrel domain"/>
    <property type="match status" value="1"/>
</dbReference>
<evidence type="ECO:0000313" key="9">
    <source>
        <dbReference type="EMBL" id="THD67339.1"/>
    </source>
</evidence>
<evidence type="ECO:0000256" key="2">
    <source>
        <dbReference type="ARBA" id="ARBA00022448"/>
    </source>
</evidence>
<dbReference type="SUPFAM" id="SSF56935">
    <property type="entry name" value="Porins"/>
    <property type="match status" value="1"/>
</dbReference>
<evidence type="ECO:0000313" key="10">
    <source>
        <dbReference type="Proteomes" id="UP000305939"/>
    </source>
</evidence>
<name>A0A4S3M1C9_9FLAO</name>
<sequence>MNDYINNKSIVRSCSRVLLLGMIGLVGTFTAQAQEKEGVGTEVVNVVKAFDPTVNTASKIRKMPVISDSLTTTRKKIDYTIFSVPVASTFTPAKGKATGLKKAPREELFNSYVSLALGNYTAADLDAYTSLTINRDQSFDVSLHHNSSQGGLDEVNLDDRYFDTGLEAAYRMKDNYMNWSAGGAIKHQIYNWYGIPDIFTEAEIDGIEERQAYFTAELEGEIGFERSFLKEATVLIRRFQDRLETGENRAKIHANMELPVSTEKFTLGFGVDYLNGSLARNYANTDDLAYGNLITEVNPSLEILQEDLTINLGAALVYNFDTENSDHDFFIYPRVNASYKLIEEYIIPYAGVEGALKQTNFHDLVQQNPFLSPTREMNPADMQYNAFVGVKGRIFSNLGYNLKGSYNASNNMPLFRSNPEQAGQATLGYEYGNSFGVVYDDVKTLAIAAEMNLEVNRNFSLGLKGEVFDYNTQNEVAAWNIPTVTGGLMMDYTLGEKWRAGANIFFVGEREDLIDNRTLLDPQVVTVDSYFDINARLSYQVSKPLGAFLRLNNISNNEYARWNNFPVQGFQVLAGASYKFDL</sequence>
<dbReference type="InterPro" id="IPR039426">
    <property type="entry name" value="TonB-dep_rcpt-like"/>
</dbReference>
<gene>
    <name evidence="9" type="ORF">E7Z59_06665</name>
</gene>
<feature type="chain" id="PRO_5020484705" evidence="8">
    <location>
        <begin position="34"/>
        <end position="582"/>
    </location>
</feature>
<comment type="subcellular location">
    <subcellularLocation>
        <location evidence="1">Cell outer membrane</location>
        <topology evidence="1">Multi-pass membrane protein</topology>
    </subcellularLocation>
</comment>